<feature type="domain" description="YknX-like C-terminal permuted SH3-like" evidence="4">
    <location>
        <begin position="251"/>
        <end position="316"/>
    </location>
</feature>
<feature type="domain" description="CusB-like beta-barrel" evidence="3">
    <location>
        <begin position="172"/>
        <end position="244"/>
    </location>
</feature>
<dbReference type="AlphaFoldDB" id="A0A0R2XDI4"/>
<accession>A0A0R2XDI4</accession>
<evidence type="ECO:0000256" key="1">
    <source>
        <dbReference type="ARBA" id="ARBA00009477"/>
    </source>
</evidence>
<dbReference type="InterPro" id="IPR058792">
    <property type="entry name" value="Beta-barrel_RND_2"/>
</dbReference>
<dbReference type="Gene3D" id="2.40.50.100">
    <property type="match status" value="1"/>
</dbReference>
<dbReference type="FunFam" id="2.40.30.170:FF:000010">
    <property type="entry name" value="Efflux RND transporter periplasmic adaptor subunit"/>
    <property type="match status" value="1"/>
</dbReference>
<dbReference type="GO" id="GO:1990281">
    <property type="term" value="C:efflux pump complex"/>
    <property type="evidence" value="ECO:0007669"/>
    <property type="project" value="TreeGrafter"/>
</dbReference>
<dbReference type="InterPro" id="IPR058637">
    <property type="entry name" value="YknX-like_C"/>
</dbReference>
<dbReference type="Proteomes" id="UP000051220">
    <property type="component" value="Unassembled WGS sequence"/>
</dbReference>
<dbReference type="GO" id="GO:0015562">
    <property type="term" value="F:efflux transmembrane transporter activity"/>
    <property type="evidence" value="ECO:0007669"/>
    <property type="project" value="TreeGrafter"/>
</dbReference>
<name>A0A0R2XDI4_9BACT</name>
<dbReference type="InterPro" id="IPR058625">
    <property type="entry name" value="MdtA-like_BSH"/>
</dbReference>
<organism evidence="5 6">
    <name type="scientific">Verrucomicrobia subdivision 6 bacterium BACL9 MAG-120924-bin69</name>
    <dbReference type="NCBI Taxonomy" id="1655635"/>
    <lineage>
        <taxon>Bacteria</taxon>
        <taxon>Pseudomonadati</taxon>
        <taxon>Verrucomicrobiota</taxon>
        <taxon>Verrucomicrobiia</taxon>
        <taxon>Verrucomicrobiales</taxon>
        <taxon>Verrucomicrobia subdivision 6</taxon>
    </lineage>
</organism>
<dbReference type="Gene3D" id="2.40.420.20">
    <property type="match status" value="1"/>
</dbReference>
<dbReference type="SUPFAM" id="SSF111369">
    <property type="entry name" value="HlyD-like secretion proteins"/>
    <property type="match status" value="1"/>
</dbReference>
<sequence>MKGGGPPKDAPVPAELVTVSVGPLPETLQAIGTLQADEAVDIRPEVDGEITSIQMVEGDSVKKGDLLLQIDESKQAATVAESQADYNYAKETLQRADALLKDGTISEQEHDQTQAAYQRAVATLNLAKKRMREYTLTAPFDGMLGGRSVSVGQYVSPQTTLVSIYAMDRMKLNFTVPERCSGKIVPGQTLALSVSAYPDQTFSGEIYLIEPQIDIATRTLPVRAHVPNSDHRLKPGMFANVILNLGTKQNALTIPEDCLFPHEGGFAVYRATDGIAELVPVKVGVRTPGIVEILTGLRPGDQIARSGNLRLSPGKKLILSTPSPRG</sequence>
<evidence type="ECO:0000313" key="6">
    <source>
        <dbReference type="Proteomes" id="UP000051220"/>
    </source>
</evidence>
<dbReference type="Pfam" id="PF25989">
    <property type="entry name" value="YknX_C"/>
    <property type="match status" value="1"/>
</dbReference>
<dbReference type="PANTHER" id="PTHR30469:SF36">
    <property type="entry name" value="BLL3903 PROTEIN"/>
    <property type="match status" value="1"/>
</dbReference>
<evidence type="ECO:0000259" key="2">
    <source>
        <dbReference type="Pfam" id="PF25917"/>
    </source>
</evidence>
<protein>
    <submittedName>
        <fullName evidence="5">Uncharacterized protein</fullName>
    </submittedName>
</protein>
<evidence type="ECO:0000259" key="4">
    <source>
        <dbReference type="Pfam" id="PF25989"/>
    </source>
</evidence>
<feature type="domain" description="Multidrug resistance protein MdtA-like barrel-sandwich hybrid" evidence="2">
    <location>
        <begin position="39"/>
        <end position="160"/>
    </location>
</feature>
<proteinExistence type="inferred from homology"/>
<comment type="caution">
    <text evidence="5">The sequence shown here is derived from an EMBL/GenBank/DDBJ whole genome shotgun (WGS) entry which is preliminary data.</text>
</comment>
<dbReference type="Pfam" id="PF25917">
    <property type="entry name" value="BSH_RND"/>
    <property type="match status" value="1"/>
</dbReference>
<evidence type="ECO:0000313" key="5">
    <source>
        <dbReference type="EMBL" id="KRP34330.1"/>
    </source>
</evidence>
<dbReference type="EMBL" id="LIDN01000019">
    <property type="protein sequence ID" value="KRP34330.1"/>
    <property type="molecule type" value="Genomic_DNA"/>
</dbReference>
<dbReference type="NCBIfam" id="TIGR01730">
    <property type="entry name" value="RND_mfp"/>
    <property type="match status" value="1"/>
</dbReference>
<dbReference type="Gene3D" id="2.40.30.170">
    <property type="match status" value="1"/>
</dbReference>
<dbReference type="Gene3D" id="1.10.287.470">
    <property type="entry name" value="Helix hairpin bin"/>
    <property type="match status" value="1"/>
</dbReference>
<comment type="similarity">
    <text evidence="1">Belongs to the membrane fusion protein (MFP) (TC 8.A.1) family.</text>
</comment>
<evidence type="ECO:0000259" key="3">
    <source>
        <dbReference type="Pfam" id="PF25954"/>
    </source>
</evidence>
<reference evidence="5 6" key="1">
    <citation type="submission" date="2015-10" db="EMBL/GenBank/DDBJ databases">
        <title>Metagenome-Assembled Genomes uncover a global brackish microbiome.</title>
        <authorList>
            <person name="Hugerth L.W."/>
            <person name="Larsson J."/>
            <person name="Alneberg J."/>
            <person name="Lindh M.V."/>
            <person name="Legrand C."/>
            <person name="Pinhassi J."/>
            <person name="Andersson A.F."/>
        </authorList>
    </citation>
    <scope>NUCLEOTIDE SEQUENCE [LARGE SCALE GENOMIC DNA]</scope>
    <source>
        <strain evidence="5">BACL9 MAG-120924-bin69</strain>
    </source>
</reference>
<dbReference type="Pfam" id="PF25954">
    <property type="entry name" value="Beta-barrel_RND_2"/>
    <property type="match status" value="1"/>
</dbReference>
<dbReference type="InterPro" id="IPR006143">
    <property type="entry name" value="RND_pump_MFP"/>
</dbReference>
<gene>
    <name evidence="5" type="ORF">ABS33_01070</name>
</gene>
<dbReference type="PANTHER" id="PTHR30469">
    <property type="entry name" value="MULTIDRUG RESISTANCE PROTEIN MDTA"/>
    <property type="match status" value="1"/>
</dbReference>